<name>D6Z5C8_DESAT</name>
<feature type="region of interest" description="Disordered" evidence="1">
    <location>
        <begin position="153"/>
        <end position="192"/>
    </location>
</feature>
<dbReference type="InterPro" id="IPR021253">
    <property type="entry name" value="ZrgA-like"/>
</dbReference>
<dbReference type="RefSeq" id="WP_013162316.1">
    <property type="nucleotide sequence ID" value="NC_014216.1"/>
</dbReference>
<feature type="signal peptide" evidence="2">
    <location>
        <begin position="1"/>
        <end position="34"/>
    </location>
</feature>
<feature type="compositionally biased region" description="Basic and acidic residues" evidence="1">
    <location>
        <begin position="53"/>
        <end position="69"/>
    </location>
</feature>
<dbReference type="Pfam" id="PF10986">
    <property type="entry name" value="ZrgA"/>
    <property type="match status" value="1"/>
</dbReference>
<organism evidence="3 4">
    <name type="scientific">Desulfurivibrio alkaliphilus (strain DSM 19089 / UNIQEM U267 / AHT2)</name>
    <dbReference type="NCBI Taxonomy" id="589865"/>
    <lineage>
        <taxon>Bacteria</taxon>
        <taxon>Pseudomonadati</taxon>
        <taxon>Thermodesulfobacteriota</taxon>
        <taxon>Desulfobulbia</taxon>
        <taxon>Desulfobulbales</taxon>
        <taxon>Desulfobulbaceae</taxon>
        <taxon>Desulfurivibrio</taxon>
    </lineage>
</organism>
<keyword evidence="4" id="KW-1185">Reference proteome</keyword>
<dbReference type="eggNOG" id="COG4531">
    <property type="taxonomic scope" value="Bacteria"/>
</dbReference>
<dbReference type="OrthoDB" id="7346546at2"/>
<dbReference type="AlphaFoldDB" id="D6Z5C8"/>
<dbReference type="HOGENOM" id="CLU_095659_0_1_7"/>
<feature type="compositionally biased region" description="Basic and acidic residues" evidence="1">
    <location>
        <begin position="153"/>
        <end position="183"/>
    </location>
</feature>
<accession>D6Z5C8</accession>
<feature type="chain" id="PRO_5003091357" description="DUF2796 domain-containing protein" evidence="2">
    <location>
        <begin position="35"/>
        <end position="251"/>
    </location>
</feature>
<feature type="region of interest" description="Disordered" evidence="1">
    <location>
        <begin position="36"/>
        <end position="72"/>
    </location>
</feature>
<dbReference type="STRING" id="589865.DaAHT2_0072"/>
<dbReference type="KEGG" id="dak:DaAHT2_0072"/>
<dbReference type="EMBL" id="CP001940">
    <property type="protein sequence ID" value="ADH84785.1"/>
    <property type="molecule type" value="Genomic_DNA"/>
</dbReference>
<evidence type="ECO:0000313" key="3">
    <source>
        <dbReference type="EMBL" id="ADH84785.1"/>
    </source>
</evidence>
<proteinExistence type="predicted"/>
<keyword evidence="2" id="KW-0732">Signal</keyword>
<evidence type="ECO:0000256" key="2">
    <source>
        <dbReference type="SAM" id="SignalP"/>
    </source>
</evidence>
<evidence type="ECO:0000313" key="4">
    <source>
        <dbReference type="Proteomes" id="UP000001508"/>
    </source>
</evidence>
<gene>
    <name evidence="3" type="ordered locus">DaAHT2_0072</name>
</gene>
<sequence>MLVANKRKGKKLFLRQMLGLAVGLLLLQAQPVVAHNDAQGHHEKPPGHSHHTHDHDSHGHDHGHDHDHGSGLGAHVHGLAEINLIAEDSLLIIDMVSPGFNLVGFEHQPRTHEQRQAIREAKDLLAQGEKLFALPPAARCRLVRAEIGSDFDLDHQHGHGHGDSHEHEERHGHGDPHGHDHQHGHEHKHNHDHAEFTGLWEFHCERPELLNRIDFRLFEYFPGTERIRVQAVTPAGQVGADLRPQNSRLNL</sequence>
<protein>
    <recommendedName>
        <fullName evidence="5">DUF2796 domain-containing protein</fullName>
    </recommendedName>
</protein>
<evidence type="ECO:0000256" key="1">
    <source>
        <dbReference type="SAM" id="MobiDB-lite"/>
    </source>
</evidence>
<dbReference type="Proteomes" id="UP000001508">
    <property type="component" value="Chromosome"/>
</dbReference>
<dbReference type="InParanoid" id="D6Z5C8"/>
<reference evidence="4" key="1">
    <citation type="submission" date="2010-02" db="EMBL/GenBank/DDBJ databases">
        <title>Complete sequence of Desulfurivibrio alkaliphilus AHT2.</title>
        <authorList>
            <consortium name="US DOE Joint Genome Institute"/>
            <person name="Pitluck S."/>
            <person name="Chertkov O."/>
            <person name="Detter J.C."/>
            <person name="Han C."/>
            <person name="Tapia R."/>
            <person name="Larimer F."/>
            <person name="Land M."/>
            <person name="Hauser L."/>
            <person name="Kyrpides N."/>
            <person name="Mikhailova N."/>
            <person name="Sorokin D.Y."/>
            <person name="Muyzer G."/>
            <person name="Woyke T."/>
        </authorList>
    </citation>
    <scope>NUCLEOTIDE SEQUENCE [LARGE SCALE GENOMIC DNA]</scope>
    <source>
        <strain evidence="4">DSM 19089 / UNIQEM U267 / AHT2</strain>
    </source>
</reference>
<evidence type="ECO:0008006" key="5">
    <source>
        <dbReference type="Google" id="ProtNLM"/>
    </source>
</evidence>